<comment type="caution">
    <text evidence="2">The sequence shown here is derived from an EMBL/GenBank/DDBJ whole genome shotgun (WGS) entry which is preliminary data.</text>
</comment>
<accession>A0ABT6E599</accession>
<feature type="region of interest" description="Disordered" evidence="1">
    <location>
        <begin position="387"/>
        <end position="429"/>
    </location>
</feature>
<sequence length="461" mass="52679">MPQPMKVDQRLATIDADLSKNTAEGYDKAYYSFIHGFDDWGMRVTGLQIVGRNNRESKELKQLKEVYPQAFGKALEFARKRVEQAKTTEEKMLANLYLLHTNTMWTKYTDMKYALLSPKANARVVSVTRSQRLPEQSVKQAKEKLGEIFYAKSKVPVEFSKNDDAIKRYHEFVWLYLTWLYDQPDINGALSPSLKADLLKAYNRTVVNVVVRNKKDFRHDGVMVNSAYIIPAILKNSLQGEGKPKYILPFEQLLQTDPDLISYKTGSVRRMILMDYTSRPSPTGINYFLDISIAQVLAGDKESHDRSTNVYSVGTVDCEWVANEDYHDDGDRRHKKRHKKSKDRDDNPRYVKTCVDNRGTAKESINVVSNFKSTDVKYSWQIKNAQGKVEKENADGYQSSRSEGSKTKYVEGSKVGSQYGDNSDPTNDAISQVSKDIMEHTEDLICTVKGKNACIDFTRKK</sequence>
<organism evidence="2 3">
    <name type="scientific">Klebsiella huaxiensis</name>
    <dbReference type="NCBI Taxonomy" id="2153354"/>
    <lineage>
        <taxon>Bacteria</taxon>
        <taxon>Pseudomonadati</taxon>
        <taxon>Pseudomonadota</taxon>
        <taxon>Gammaproteobacteria</taxon>
        <taxon>Enterobacterales</taxon>
        <taxon>Enterobacteriaceae</taxon>
        <taxon>Klebsiella/Raoultella group</taxon>
        <taxon>Klebsiella</taxon>
    </lineage>
</organism>
<name>A0ABT6E599_9ENTR</name>
<evidence type="ECO:0000256" key="1">
    <source>
        <dbReference type="SAM" id="MobiDB-lite"/>
    </source>
</evidence>
<evidence type="ECO:0000313" key="3">
    <source>
        <dbReference type="Proteomes" id="UP001075001"/>
    </source>
</evidence>
<proteinExistence type="predicted"/>
<gene>
    <name evidence="2" type="ORF">OXR69_001180</name>
</gene>
<feature type="region of interest" description="Disordered" evidence="1">
    <location>
        <begin position="326"/>
        <end position="352"/>
    </location>
</feature>
<dbReference type="Proteomes" id="UP001075001">
    <property type="component" value="Unassembled WGS sequence"/>
</dbReference>
<dbReference type="RefSeq" id="WP_112216318.1">
    <property type="nucleotide sequence ID" value="NZ_CP036175.1"/>
</dbReference>
<evidence type="ECO:0000313" key="2">
    <source>
        <dbReference type="EMBL" id="MDG1640526.1"/>
    </source>
</evidence>
<keyword evidence="3" id="KW-1185">Reference proteome</keyword>
<dbReference type="EMBL" id="JAPQEX020000001">
    <property type="protein sequence ID" value="MDG1640526.1"/>
    <property type="molecule type" value="Genomic_DNA"/>
</dbReference>
<reference evidence="2" key="1">
    <citation type="submission" date="2023-03" db="EMBL/GenBank/DDBJ databases">
        <title>identification of new KPC variant in Klebsiella huaxiensis from the Hospital Sewage Samples in China.</title>
        <authorList>
            <person name="Wu Y."/>
        </authorList>
    </citation>
    <scope>NUCLEOTIDE SEQUENCE</scope>
    <source>
        <strain evidence="2">ZR-9</strain>
    </source>
</reference>
<feature type="compositionally biased region" description="Polar residues" evidence="1">
    <location>
        <begin position="415"/>
        <end position="429"/>
    </location>
</feature>
<protein>
    <submittedName>
        <fullName evidence="2">Uncharacterized protein</fullName>
    </submittedName>
</protein>